<comment type="caution">
    <text evidence="2">The sequence shown here is derived from an EMBL/GenBank/DDBJ whole genome shotgun (WGS) entry which is preliminary data.</text>
</comment>
<accession>A0AAV4CKF7</accession>
<proteinExistence type="predicted"/>
<dbReference type="EMBL" id="BLXT01006409">
    <property type="protein sequence ID" value="GFO31543.1"/>
    <property type="molecule type" value="Genomic_DNA"/>
</dbReference>
<evidence type="ECO:0000256" key="1">
    <source>
        <dbReference type="SAM" id="MobiDB-lite"/>
    </source>
</evidence>
<organism evidence="2 3">
    <name type="scientific">Plakobranchus ocellatus</name>
    <dbReference type="NCBI Taxonomy" id="259542"/>
    <lineage>
        <taxon>Eukaryota</taxon>
        <taxon>Metazoa</taxon>
        <taxon>Spiralia</taxon>
        <taxon>Lophotrochozoa</taxon>
        <taxon>Mollusca</taxon>
        <taxon>Gastropoda</taxon>
        <taxon>Heterobranchia</taxon>
        <taxon>Euthyneura</taxon>
        <taxon>Panpulmonata</taxon>
        <taxon>Sacoglossa</taxon>
        <taxon>Placobranchoidea</taxon>
        <taxon>Plakobranchidae</taxon>
        <taxon>Plakobranchus</taxon>
    </lineage>
</organism>
<reference evidence="2 3" key="1">
    <citation type="journal article" date="2021" name="Elife">
        <title>Chloroplast acquisition without the gene transfer in kleptoplastic sea slugs, Plakobranchus ocellatus.</title>
        <authorList>
            <person name="Maeda T."/>
            <person name="Takahashi S."/>
            <person name="Yoshida T."/>
            <person name="Shimamura S."/>
            <person name="Takaki Y."/>
            <person name="Nagai Y."/>
            <person name="Toyoda A."/>
            <person name="Suzuki Y."/>
            <person name="Arimoto A."/>
            <person name="Ishii H."/>
            <person name="Satoh N."/>
            <person name="Nishiyama T."/>
            <person name="Hasebe M."/>
            <person name="Maruyama T."/>
            <person name="Minagawa J."/>
            <person name="Obokata J."/>
            <person name="Shigenobu S."/>
        </authorList>
    </citation>
    <scope>NUCLEOTIDE SEQUENCE [LARGE SCALE GENOMIC DNA]</scope>
</reference>
<dbReference type="AlphaFoldDB" id="A0AAV4CKF7"/>
<evidence type="ECO:0000313" key="3">
    <source>
        <dbReference type="Proteomes" id="UP000735302"/>
    </source>
</evidence>
<feature type="compositionally biased region" description="Low complexity" evidence="1">
    <location>
        <begin position="21"/>
        <end position="34"/>
    </location>
</feature>
<evidence type="ECO:0000313" key="2">
    <source>
        <dbReference type="EMBL" id="GFO31543.1"/>
    </source>
</evidence>
<protein>
    <submittedName>
        <fullName evidence="2">Uncharacterized protein</fullName>
    </submittedName>
</protein>
<feature type="region of interest" description="Disordered" evidence="1">
    <location>
        <begin position="114"/>
        <end position="228"/>
    </location>
</feature>
<keyword evidence="3" id="KW-1185">Reference proteome</keyword>
<dbReference type="Proteomes" id="UP000735302">
    <property type="component" value="Unassembled WGS sequence"/>
</dbReference>
<sequence>MNVNYADAVMEAWTQTSVRSGFSGASSTVSSNGSIQCTSPNSKPFKGDGFPNRQPLKKGTSHSKRPSNIKSNNSKNLFNTNVNNNRFSVKSGVVPKSDGVSLTLKIPSTADVAHADQNGHKLNGLEVSRSRPWSRNPEDPTRNNEEEKAQDNTCDDPAVSNHNGHRATGESPQQKRGFQGRIPIKPFSSKGEHPSSRLPVTSCLWKRSAKSNPSSVGTPEYESHGILGVDGVLDPTERERLYVLPGRGKENTDIQLLLSGEGLALKKLSAAYSGQKKKVKVTSSIPLGKWSRNTNNSSPSHARHCDACALDNVRQWVRASSLSKVEERKKEKTEKPFFEPLQLVKDFGQDEEGEIFSLENDDKKMAFNSGERLKANLHTVTVPKTGLIKLTGLPYEFDHPGYYDERKKRLDRIDQQKQWEEMYGSALPRPPSDLYRGPLIRNKSIIKQVKFGEQRLQAELEEQAERQRAEKATYKTFVGGLLEFEVRAT</sequence>
<feature type="compositionally biased region" description="Basic residues" evidence="1">
    <location>
        <begin position="55"/>
        <end position="67"/>
    </location>
</feature>
<feature type="compositionally biased region" description="Low complexity" evidence="1">
    <location>
        <begin position="72"/>
        <end position="85"/>
    </location>
</feature>
<gene>
    <name evidence="2" type="ORF">PoB_005804800</name>
</gene>
<name>A0AAV4CKF7_9GAST</name>
<feature type="compositionally biased region" description="Basic and acidic residues" evidence="1">
    <location>
        <begin position="136"/>
        <end position="150"/>
    </location>
</feature>
<feature type="region of interest" description="Disordered" evidence="1">
    <location>
        <begin position="21"/>
        <end position="95"/>
    </location>
</feature>